<evidence type="ECO:0000313" key="1">
    <source>
        <dbReference type="EMBL" id="KOC61031.1"/>
    </source>
</evidence>
<dbReference type="Proteomes" id="UP000053825">
    <property type="component" value="Unassembled WGS sequence"/>
</dbReference>
<accession>A0A0L7QRA7</accession>
<keyword evidence="2" id="KW-1185">Reference proteome</keyword>
<reference evidence="1 2" key="1">
    <citation type="submission" date="2015-07" db="EMBL/GenBank/DDBJ databases">
        <title>The genome of Habropoda laboriosa.</title>
        <authorList>
            <person name="Pan H."/>
            <person name="Kapheim K."/>
        </authorList>
    </citation>
    <scope>NUCLEOTIDE SEQUENCE [LARGE SCALE GENOMIC DNA]</scope>
    <source>
        <strain evidence="1">0110345459</strain>
    </source>
</reference>
<gene>
    <name evidence="1" type="ORF">WH47_04296</name>
</gene>
<dbReference type="STRING" id="597456.A0A0L7QRA7"/>
<protein>
    <submittedName>
        <fullName evidence="1">Uncharacterized protein</fullName>
    </submittedName>
</protein>
<organism evidence="1 2">
    <name type="scientific">Habropoda laboriosa</name>
    <dbReference type="NCBI Taxonomy" id="597456"/>
    <lineage>
        <taxon>Eukaryota</taxon>
        <taxon>Metazoa</taxon>
        <taxon>Ecdysozoa</taxon>
        <taxon>Arthropoda</taxon>
        <taxon>Hexapoda</taxon>
        <taxon>Insecta</taxon>
        <taxon>Pterygota</taxon>
        <taxon>Neoptera</taxon>
        <taxon>Endopterygota</taxon>
        <taxon>Hymenoptera</taxon>
        <taxon>Apocrita</taxon>
        <taxon>Aculeata</taxon>
        <taxon>Apoidea</taxon>
        <taxon>Anthophila</taxon>
        <taxon>Apidae</taxon>
        <taxon>Habropoda</taxon>
    </lineage>
</organism>
<sequence>MRKCSNGALRTLDNDQTFAKNLSNVPYNRANKCKSVCSCQYRFYSDENHDPSRPSRSKDFPSVDTWNSPDSLVQKLSGSLKITNENIPANEANRRLANSFQYANYYQNFAINAAEQNGEIAYAPFSNQNFVYNLQNIQEPPQQFLWNDVKPAAVNHNVNWCSPNEAYRCESRNIGEVSNVLSNDVKYTNNYQSTDHSQQQNYGSLVGPSTFNERFAYENSANFAENLPQFGENFQSFLLSRD</sequence>
<proteinExistence type="predicted"/>
<name>A0A0L7QRA7_9HYME</name>
<dbReference type="AlphaFoldDB" id="A0A0L7QRA7"/>
<evidence type="ECO:0000313" key="2">
    <source>
        <dbReference type="Proteomes" id="UP000053825"/>
    </source>
</evidence>
<dbReference type="EMBL" id="KQ414784">
    <property type="protein sequence ID" value="KOC61031.1"/>
    <property type="molecule type" value="Genomic_DNA"/>
</dbReference>